<dbReference type="AlphaFoldDB" id="A0A7K4P100"/>
<dbReference type="Proteomes" id="UP000563820">
    <property type="component" value="Unassembled WGS sequence"/>
</dbReference>
<reference evidence="10 11" key="1">
    <citation type="journal article" date="2019" name="Environ. Microbiol.">
        <title>Genomics insights into ecotype formation of ammonia-oxidizing archaea in the deep ocean.</title>
        <authorList>
            <person name="Wang Y."/>
            <person name="Huang J.M."/>
            <person name="Cui G.J."/>
            <person name="Nunoura T."/>
            <person name="Takaki Y."/>
            <person name="Li W.L."/>
            <person name="Li J."/>
            <person name="Gao Z.M."/>
            <person name="Takai K."/>
            <person name="Zhang A.Q."/>
            <person name="Stepanauskas R."/>
        </authorList>
    </citation>
    <scope>NUCLEOTIDE SEQUENCE [LARGE SCALE GENOMIC DNA]</scope>
    <source>
        <strain evidence="3 16">C4</strain>
        <strain evidence="8 13">D1a</strain>
        <strain evidence="1 18">L14</strain>
        <strain evidence="4 17">L15a</strain>
        <strain evidence="9 11">L19a</strain>
        <strain evidence="7 14">T1C4</strain>
        <strain evidence="2 15">T1L11</strain>
        <strain evidence="6 12">T1L9</strain>
        <strain evidence="5 10">T3L1</strain>
    </source>
</reference>
<evidence type="ECO:0000313" key="1">
    <source>
        <dbReference type="EMBL" id="NWJ20071.1"/>
    </source>
</evidence>
<organism evidence="8 13">
    <name type="scientific">Marine Group I thaumarchaeote</name>
    <dbReference type="NCBI Taxonomy" id="2511932"/>
    <lineage>
        <taxon>Archaea</taxon>
        <taxon>Nitrososphaerota</taxon>
        <taxon>Marine Group I</taxon>
    </lineage>
</organism>
<dbReference type="Proteomes" id="UP000559282">
    <property type="component" value="Unassembled WGS sequence"/>
</dbReference>
<reference evidence="8" key="2">
    <citation type="submission" date="2020-06" db="EMBL/GenBank/DDBJ databases">
        <authorList>
            <person name="Wang Y."/>
        </authorList>
    </citation>
    <scope>NUCLEOTIDE SEQUENCE</scope>
    <source>
        <strain evidence="3">C4</strain>
        <strain evidence="8">D1a</strain>
        <strain evidence="1">L14</strain>
        <strain evidence="4">L15a</strain>
        <strain evidence="9">L19a</strain>
        <strain evidence="7">T1C4</strain>
        <strain evidence="2">T1L11</strain>
        <strain evidence="6">T1L9</strain>
        <strain evidence="5">T3L1</strain>
    </source>
</reference>
<evidence type="ECO:0000313" key="3">
    <source>
        <dbReference type="EMBL" id="NWJ29435.1"/>
    </source>
</evidence>
<dbReference type="EMBL" id="JACATE010000001">
    <property type="protein sequence ID" value="NWJ27982.1"/>
    <property type="molecule type" value="Genomic_DNA"/>
</dbReference>
<evidence type="ECO:0000313" key="17">
    <source>
        <dbReference type="Proteomes" id="UP000575480"/>
    </source>
</evidence>
<evidence type="ECO:0000313" key="10">
    <source>
        <dbReference type="Proteomes" id="UP000520052"/>
    </source>
</evidence>
<dbReference type="Proteomes" id="UP000549797">
    <property type="component" value="Unassembled WGS sequence"/>
</dbReference>
<gene>
    <name evidence="6" type="ORF">HX840_06770</name>
    <name evidence="7" type="ORF">HX847_00970</name>
    <name evidence="2" type="ORF">HX848_01040</name>
    <name evidence="3" type="ORF">HX850_00715</name>
    <name evidence="8" type="ORF">HX852_04190</name>
    <name evidence="9" type="ORF">HX853_06685</name>
    <name evidence="5" type="ORF">HX854_07405</name>
    <name evidence="4" type="ORF">HX858_00910</name>
    <name evidence="1" type="ORF">HX860_03235</name>
</gene>
<evidence type="ECO:0000313" key="2">
    <source>
        <dbReference type="EMBL" id="NWJ27982.1"/>
    </source>
</evidence>
<evidence type="ECO:0000313" key="11">
    <source>
        <dbReference type="Proteomes" id="UP000535457"/>
    </source>
</evidence>
<evidence type="ECO:0000313" key="18">
    <source>
        <dbReference type="Proteomes" id="UP000587702"/>
    </source>
</evidence>
<evidence type="ECO:0000313" key="9">
    <source>
        <dbReference type="EMBL" id="NWK14300.1"/>
    </source>
</evidence>
<dbReference type="Proteomes" id="UP000535457">
    <property type="component" value="Unassembled WGS sequence"/>
</dbReference>
<sequence>MVVQNDEECKNMIAKLDKGLPPQIIHEIITYLEKTKNTEFTITLVKYLNNQNIQARNSLWALSSQIAMIGEDVGKIKQHLGIQ</sequence>
<dbReference type="EMBL" id="JACATK010000002">
    <property type="protein sequence ID" value="NWJ29435.1"/>
    <property type="molecule type" value="Genomic_DNA"/>
</dbReference>
<evidence type="ECO:0000313" key="12">
    <source>
        <dbReference type="Proteomes" id="UP000547822"/>
    </source>
</evidence>
<evidence type="ECO:0000313" key="8">
    <source>
        <dbReference type="EMBL" id="NWK08969.1"/>
    </source>
</evidence>
<name>A0A7K4P100_9ARCH</name>
<dbReference type="Proteomes" id="UP000575480">
    <property type="component" value="Unassembled WGS sequence"/>
</dbReference>
<dbReference type="EMBL" id="JACATF010000002">
    <property type="protein sequence ID" value="NWK06992.1"/>
    <property type="molecule type" value="Genomic_DNA"/>
</dbReference>
<evidence type="ECO:0000313" key="5">
    <source>
        <dbReference type="EMBL" id="NWJ84531.1"/>
    </source>
</evidence>
<evidence type="ECO:0000313" key="4">
    <source>
        <dbReference type="EMBL" id="NWJ56322.1"/>
    </source>
</evidence>
<dbReference type="EMBL" id="JACATC010000010">
    <property type="protein sequence ID" value="NWJ84531.1"/>
    <property type="molecule type" value="Genomic_DNA"/>
</dbReference>
<evidence type="ECO:0000313" key="7">
    <source>
        <dbReference type="EMBL" id="NWK06992.1"/>
    </source>
</evidence>
<evidence type="ECO:0000313" key="13">
    <source>
        <dbReference type="Proteomes" id="UP000549797"/>
    </source>
</evidence>
<dbReference type="Proteomes" id="UP000587702">
    <property type="component" value="Unassembled WGS sequence"/>
</dbReference>
<protein>
    <submittedName>
        <fullName evidence="8">Uncharacterized protein</fullName>
    </submittedName>
</protein>
<dbReference type="EMBL" id="JACATG010000011">
    <property type="protein sequence ID" value="NWK14300.1"/>
    <property type="molecule type" value="Genomic_DNA"/>
</dbReference>
<evidence type="ECO:0000313" key="14">
    <source>
        <dbReference type="Proteomes" id="UP000559282"/>
    </source>
</evidence>
<accession>A0A7K4P100</accession>
<dbReference type="Proteomes" id="UP000547822">
    <property type="component" value="Unassembled WGS sequence"/>
</dbReference>
<dbReference type="EMBL" id="JACATI010000002">
    <property type="protein sequence ID" value="NWJ20071.1"/>
    <property type="molecule type" value="Genomic_DNA"/>
</dbReference>
<dbReference type="EMBL" id="JACATD010000010">
    <property type="protein sequence ID" value="NWK01582.1"/>
    <property type="molecule type" value="Genomic_DNA"/>
</dbReference>
<evidence type="ECO:0000313" key="15">
    <source>
        <dbReference type="Proteomes" id="UP000563820"/>
    </source>
</evidence>
<dbReference type="Proteomes" id="UP000568446">
    <property type="component" value="Unassembled WGS sequence"/>
</dbReference>
<evidence type="ECO:0000313" key="16">
    <source>
        <dbReference type="Proteomes" id="UP000568446"/>
    </source>
</evidence>
<evidence type="ECO:0000313" key="6">
    <source>
        <dbReference type="EMBL" id="NWK01582.1"/>
    </source>
</evidence>
<dbReference type="EMBL" id="JACATJ010000005">
    <property type="protein sequence ID" value="NWK08969.1"/>
    <property type="molecule type" value="Genomic_DNA"/>
</dbReference>
<dbReference type="Proteomes" id="UP000520052">
    <property type="component" value="Unassembled WGS sequence"/>
</dbReference>
<dbReference type="EMBL" id="JACATH010000001">
    <property type="protein sequence ID" value="NWJ56322.1"/>
    <property type="molecule type" value="Genomic_DNA"/>
</dbReference>
<comment type="caution">
    <text evidence="8">The sequence shown here is derived from an EMBL/GenBank/DDBJ whole genome shotgun (WGS) entry which is preliminary data.</text>
</comment>
<proteinExistence type="predicted"/>